<name>D2JP84_9STRA</name>
<protein>
    <submittedName>
        <fullName evidence="1">Ribosomal protein S11</fullName>
    </submittedName>
</protein>
<accession>D2JP84</accession>
<gene>
    <name evidence="1" type="primary">rps11</name>
</gene>
<dbReference type="GeneID" id="8690514"/>
<evidence type="ECO:0000313" key="1">
    <source>
        <dbReference type="EMBL" id="ACX62013.1"/>
    </source>
</evidence>
<keyword evidence="1" id="KW-0496">Mitochondrion</keyword>
<keyword evidence="1" id="KW-0687">Ribonucleoprotein</keyword>
<reference evidence="1" key="1">
    <citation type="journal article" date="2010" name="Curr. Genet.">
        <title>Complete sequence of the mitochondrial genome of a diatom alga Synedra acus and comparative analysis of diatom mitochondrial genomes.</title>
        <authorList>
            <person name="Ravin N.V."/>
            <person name="Galachyants Y.P."/>
            <person name="Mardanov A.V."/>
            <person name="Beletsky A.V."/>
            <person name="Petrova D.P."/>
            <person name="Sherbakova T.A."/>
            <person name="Zakharova Y.R."/>
            <person name="Likhoshway Y.V."/>
            <person name="Skryabin K.G."/>
            <person name="Grachev M.A."/>
        </authorList>
    </citation>
    <scope>NUCLEOTIDE SEQUENCE [LARGE SCALE GENOMIC DNA]</scope>
</reference>
<dbReference type="EMBL" id="GU002153">
    <property type="protein sequence ID" value="ACX62013.1"/>
    <property type="molecule type" value="Genomic_DNA"/>
</dbReference>
<dbReference type="GO" id="GO:0005840">
    <property type="term" value="C:ribosome"/>
    <property type="evidence" value="ECO:0007669"/>
    <property type="project" value="UniProtKB-KW"/>
</dbReference>
<keyword evidence="1" id="KW-0689">Ribosomal protein</keyword>
<dbReference type="RefSeq" id="YP_003359465.1">
    <property type="nucleotide sequence ID" value="NC_013710.1"/>
</dbReference>
<proteinExistence type="predicted"/>
<sequence>MFLNRLTKIYPTLSIVEGTLISFDVLESTLNLNTELIAFHQLKHLETMEVYQYHKLEHTESDNLDTEIFEHVIGIKTTPTNLLYHATHMNGNIITSNTQNKILSELQGFKINSNAMTGLHHLLLALINETKHEIAESSPIMLHLHDFKDHTVYKILHTLSDFYNIRAVVLTHTNPHNGCRPPKIKTSRPLMFQHVIPRKVNEQ</sequence>
<dbReference type="AlphaFoldDB" id="D2JP84"/>
<organism evidence="1">
    <name type="scientific">Ulnaria acus</name>
    <dbReference type="NCBI Taxonomy" id="1436140"/>
    <lineage>
        <taxon>Eukaryota</taxon>
        <taxon>Sar</taxon>
        <taxon>Stramenopiles</taxon>
        <taxon>Ochrophyta</taxon>
        <taxon>Bacillariophyta</taxon>
        <taxon>Fragilariophyceae</taxon>
        <taxon>Fragilariophycidae</taxon>
        <taxon>Licmophorales</taxon>
        <taxon>Ulnariaceae</taxon>
        <taxon>Ulnaria</taxon>
    </lineage>
</organism>
<geneLocation type="mitochondrion" evidence="1"/>